<reference evidence="3 4" key="1">
    <citation type="journal article" date="2014" name="Int. J. Syst. Evol. Microbiol.">
        <title>Streptomyces hoynatensis sp. nov., isolated from deep marine sediment.</title>
        <authorList>
            <person name="Veyisoglu A."/>
            <person name="Sahin N."/>
        </authorList>
    </citation>
    <scope>NUCLEOTIDE SEQUENCE [LARGE SCALE GENOMIC DNA]</scope>
    <source>
        <strain evidence="3 4">KCTC 29097</strain>
    </source>
</reference>
<dbReference type="RefSeq" id="WP_120677698.1">
    <property type="nucleotide sequence ID" value="NZ_RBAL01000004.1"/>
</dbReference>
<feature type="transmembrane region" description="Helical" evidence="2">
    <location>
        <begin position="63"/>
        <end position="84"/>
    </location>
</feature>
<feature type="transmembrane region" description="Helical" evidence="2">
    <location>
        <begin position="191"/>
        <end position="211"/>
    </location>
</feature>
<name>A0A3A9Z808_9ACTN</name>
<evidence type="ECO:0000313" key="3">
    <source>
        <dbReference type="EMBL" id="RKN43974.1"/>
    </source>
</evidence>
<feature type="transmembrane region" description="Helical" evidence="2">
    <location>
        <begin position="104"/>
        <end position="124"/>
    </location>
</feature>
<keyword evidence="2" id="KW-0812">Transmembrane</keyword>
<keyword evidence="2" id="KW-0472">Membrane</keyword>
<dbReference type="Proteomes" id="UP000272474">
    <property type="component" value="Unassembled WGS sequence"/>
</dbReference>
<keyword evidence="4" id="KW-1185">Reference proteome</keyword>
<dbReference type="OrthoDB" id="4333260at2"/>
<sequence length="222" mass="22807">MSQPWQQPQPNQPGYGYPAQPQPQPGFGPPPQAGFGPPPAPAGYGYPPPGGAPVPVRPTGSQAGLGVALAAGAALLLVVLYGYLNGSVVDLDSLIRDAMEDGDSEIKITQLTWLAAAVGALVGIPMGKYAAGQAGYYWLAGALALGSMLLGQTFAMAVVSSDASDGAKSPFELFFDNFSDMWDGWTENAEGVTWLLIALAPAAAIFAGYLLGRTRRPAGALG</sequence>
<dbReference type="AlphaFoldDB" id="A0A3A9Z808"/>
<protein>
    <submittedName>
        <fullName evidence="3">Uncharacterized protein</fullName>
    </submittedName>
</protein>
<feature type="transmembrane region" description="Helical" evidence="2">
    <location>
        <begin position="136"/>
        <end position="159"/>
    </location>
</feature>
<organism evidence="3 4">
    <name type="scientific">Streptomyces hoynatensis</name>
    <dbReference type="NCBI Taxonomy" id="1141874"/>
    <lineage>
        <taxon>Bacteria</taxon>
        <taxon>Bacillati</taxon>
        <taxon>Actinomycetota</taxon>
        <taxon>Actinomycetes</taxon>
        <taxon>Kitasatosporales</taxon>
        <taxon>Streptomycetaceae</taxon>
        <taxon>Streptomyces</taxon>
    </lineage>
</organism>
<dbReference type="EMBL" id="RBAL01000004">
    <property type="protein sequence ID" value="RKN43974.1"/>
    <property type="molecule type" value="Genomic_DNA"/>
</dbReference>
<evidence type="ECO:0000256" key="2">
    <source>
        <dbReference type="SAM" id="Phobius"/>
    </source>
</evidence>
<evidence type="ECO:0000256" key="1">
    <source>
        <dbReference type="SAM" id="MobiDB-lite"/>
    </source>
</evidence>
<keyword evidence="2" id="KW-1133">Transmembrane helix</keyword>
<feature type="region of interest" description="Disordered" evidence="1">
    <location>
        <begin position="1"/>
        <end position="57"/>
    </location>
</feature>
<comment type="caution">
    <text evidence="3">The sequence shown here is derived from an EMBL/GenBank/DDBJ whole genome shotgun (WGS) entry which is preliminary data.</text>
</comment>
<evidence type="ECO:0000313" key="4">
    <source>
        <dbReference type="Proteomes" id="UP000272474"/>
    </source>
</evidence>
<feature type="compositionally biased region" description="Low complexity" evidence="1">
    <location>
        <begin position="1"/>
        <end position="19"/>
    </location>
</feature>
<feature type="compositionally biased region" description="Pro residues" evidence="1">
    <location>
        <begin position="20"/>
        <end position="56"/>
    </location>
</feature>
<gene>
    <name evidence="3" type="ORF">D7294_09845</name>
</gene>
<accession>A0A3A9Z808</accession>
<proteinExistence type="predicted"/>